<proteinExistence type="predicted"/>
<dbReference type="Gramene" id="rna-AYBTSS11_LOCUS13499">
    <property type="protein sequence ID" value="CAJ1948998.1"/>
    <property type="gene ID" value="gene-AYBTSS11_LOCUS13499"/>
</dbReference>
<keyword evidence="3" id="KW-1185">Reference proteome</keyword>
<evidence type="ECO:0000313" key="3">
    <source>
        <dbReference type="Proteomes" id="UP001189624"/>
    </source>
</evidence>
<protein>
    <submittedName>
        <fullName evidence="2">Uncharacterized protein</fullName>
    </submittedName>
</protein>
<feature type="compositionally biased region" description="Polar residues" evidence="1">
    <location>
        <begin position="42"/>
        <end position="64"/>
    </location>
</feature>
<name>A0AA86SCV0_9FABA</name>
<accession>A0AA86SCV0</accession>
<sequence length="112" mass="12244">MAKLNYCSCYLKCSIPHSRNGTAIRNLEEPLTLIGFHRQSENKASPQKNSKNLPPSPTLFNGGSSLKLLGENDESENSIPHILEMGLLSGTWKNLLLQLGSTADNFQSSVAE</sequence>
<feature type="region of interest" description="Disordered" evidence="1">
    <location>
        <begin position="37"/>
        <end position="67"/>
    </location>
</feature>
<dbReference type="EMBL" id="OY731401">
    <property type="protein sequence ID" value="CAJ1948998.1"/>
    <property type="molecule type" value="Genomic_DNA"/>
</dbReference>
<dbReference type="Proteomes" id="UP001189624">
    <property type="component" value="Chromosome 4"/>
</dbReference>
<organism evidence="2 3">
    <name type="scientific">Sphenostylis stenocarpa</name>
    <dbReference type="NCBI Taxonomy" id="92480"/>
    <lineage>
        <taxon>Eukaryota</taxon>
        <taxon>Viridiplantae</taxon>
        <taxon>Streptophyta</taxon>
        <taxon>Embryophyta</taxon>
        <taxon>Tracheophyta</taxon>
        <taxon>Spermatophyta</taxon>
        <taxon>Magnoliopsida</taxon>
        <taxon>eudicotyledons</taxon>
        <taxon>Gunneridae</taxon>
        <taxon>Pentapetalae</taxon>
        <taxon>rosids</taxon>
        <taxon>fabids</taxon>
        <taxon>Fabales</taxon>
        <taxon>Fabaceae</taxon>
        <taxon>Papilionoideae</taxon>
        <taxon>50 kb inversion clade</taxon>
        <taxon>NPAAA clade</taxon>
        <taxon>indigoferoid/millettioid clade</taxon>
        <taxon>Phaseoleae</taxon>
        <taxon>Sphenostylis</taxon>
    </lineage>
</organism>
<evidence type="ECO:0000313" key="2">
    <source>
        <dbReference type="EMBL" id="CAJ1948998.1"/>
    </source>
</evidence>
<reference evidence="2" key="1">
    <citation type="submission" date="2023-10" db="EMBL/GenBank/DDBJ databases">
        <authorList>
            <person name="Domelevo Entfellner J.-B."/>
        </authorList>
    </citation>
    <scope>NUCLEOTIDE SEQUENCE</scope>
</reference>
<evidence type="ECO:0000256" key="1">
    <source>
        <dbReference type="SAM" id="MobiDB-lite"/>
    </source>
</evidence>
<gene>
    <name evidence="2" type="ORF">AYBTSS11_LOCUS13499</name>
</gene>
<dbReference type="AlphaFoldDB" id="A0AA86SCV0"/>